<feature type="signal peptide" evidence="4">
    <location>
        <begin position="1"/>
        <end position="20"/>
    </location>
</feature>
<dbReference type="WBParaSite" id="mrna-Wban_02811">
    <property type="protein sequence ID" value="mrna-Wban_02811"/>
    <property type="gene ID" value="Wban_02811"/>
</dbReference>
<dbReference type="SUPFAM" id="SSF56574">
    <property type="entry name" value="Serpins"/>
    <property type="match status" value="1"/>
</dbReference>
<keyword evidence="3" id="KW-0812">Transmembrane</keyword>
<feature type="domain" description="Serpin" evidence="5">
    <location>
        <begin position="36"/>
        <end position="394"/>
    </location>
</feature>
<dbReference type="Proteomes" id="UP000093561">
    <property type="component" value="Unassembled WGS sequence"/>
</dbReference>
<evidence type="ECO:0000256" key="3">
    <source>
        <dbReference type="SAM" id="Phobius"/>
    </source>
</evidence>
<dbReference type="GO" id="GO:0004867">
    <property type="term" value="F:serine-type endopeptidase inhibitor activity"/>
    <property type="evidence" value="ECO:0007669"/>
    <property type="project" value="InterPro"/>
</dbReference>
<dbReference type="InterPro" id="IPR036186">
    <property type="entry name" value="Serpin_sf"/>
</dbReference>
<dbReference type="Pfam" id="PF00079">
    <property type="entry name" value="Serpin"/>
    <property type="match status" value="1"/>
</dbReference>
<feature type="chain" id="PRO_5042265616" evidence="4">
    <location>
        <begin position="21"/>
        <end position="397"/>
    </location>
</feature>
<dbReference type="Gene3D" id="3.30.497.10">
    <property type="entry name" value="Antithrombin, subunit I, domain 2"/>
    <property type="match status" value="1"/>
</dbReference>
<reference evidence="7" key="3">
    <citation type="submission" date="2024-02" db="UniProtKB">
        <authorList>
            <consortium name="WormBaseParasite"/>
        </authorList>
    </citation>
    <scope>IDENTIFICATION</scope>
    <source>
        <strain evidence="7">pt0022</strain>
    </source>
</reference>
<dbReference type="SMART" id="SM00093">
    <property type="entry name" value="SERPIN"/>
    <property type="match status" value="1"/>
</dbReference>
<evidence type="ECO:0000256" key="4">
    <source>
        <dbReference type="SAM" id="SignalP"/>
    </source>
</evidence>
<evidence type="ECO:0000313" key="6">
    <source>
        <dbReference type="Proteomes" id="UP000093561"/>
    </source>
</evidence>
<dbReference type="InterPro" id="IPR000215">
    <property type="entry name" value="Serpin_fam"/>
</dbReference>
<organism evidence="6 7">
    <name type="scientific">Wuchereria bancrofti</name>
    <dbReference type="NCBI Taxonomy" id="6293"/>
    <lineage>
        <taxon>Eukaryota</taxon>
        <taxon>Metazoa</taxon>
        <taxon>Ecdysozoa</taxon>
        <taxon>Nematoda</taxon>
        <taxon>Chromadorea</taxon>
        <taxon>Rhabditida</taxon>
        <taxon>Spirurina</taxon>
        <taxon>Spiruromorpha</taxon>
        <taxon>Filarioidea</taxon>
        <taxon>Onchocercidae</taxon>
        <taxon>Wuchereria</taxon>
    </lineage>
</organism>
<protein>
    <submittedName>
        <fullName evidence="7">SERPIN domain-containing protein</fullName>
    </submittedName>
</protein>
<evidence type="ECO:0000256" key="2">
    <source>
        <dbReference type="RuleBase" id="RU000411"/>
    </source>
</evidence>
<dbReference type="GO" id="GO:0005615">
    <property type="term" value="C:extracellular space"/>
    <property type="evidence" value="ECO:0007669"/>
    <property type="project" value="InterPro"/>
</dbReference>
<reference evidence="6" key="2">
    <citation type="journal article" date="2016" name="Mol. Ecol.">
        <title>Population genomics of the filarial nematode parasite Wuchereria bancrofti from mosquitoes.</title>
        <authorList>
            <person name="Small S.T."/>
            <person name="Reimer L.J."/>
            <person name="Tisch D.J."/>
            <person name="King C.L."/>
            <person name="Christensen B.M."/>
            <person name="Siba P.M."/>
            <person name="Kazura J.W."/>
            <person name="Serre D."/>
            <person name="Zimmerman P.A."/>
        </authorList>
    </citation>
    <scope>NUCLEOTIDE SEQUENCE</scope>
    <source>
        <strain evidence="6">pt0022</strain>
    </source>
</reference>
<evidence type="ECO:0000256" key="1">
    <source>
        <dbReference type="ARBA" id="ARBA00009500"/>
    </source>
</evidence>
<dbReference type="PROSITE" id="PS00284">
    <property type="entry name" value="SERPIN"/>
    <property type="match status" value="1"/>
</dbReference>
<dbReference type="PANTHER" id="PTHR11461:SF211">
    <property type="entry name" value="GH10112P-RELATED"/>
    <property type="match status" value="1"/>
</dbReference>
<comment type="similarity">
    <text evidence="1 2">Belongs to the serpin family.</text>
</comment>
<dbReference type="InterPro" id="IPR042178">
    <property type="entry name" value="Serpin_sf_1"/>
</dbReference>
<dbReference type="InterPro" id="IPR023795">
    <property type="entry name" value="Serpin_CS"/>
</dbReference>
<feature type="transmembrane region" description="Helical" evidence="3">
    <location>
        <begin position="50"/>
        <end position="67"/>
    </location>
</feature>
<keyword evidence="4" id="KW-0732">Signal</keyword>
<dbReference type="CDD" id="cd00172">
    <property type="entry name" value="serpin"/>
    <property type="match status" value="1"/>
</dbReference>
<accession>A0AAF5PMD2</accession>
<sequence length="397" mass="45821">MKQTIISALLLFAIVQFALLFGEISSTNYAHLNFAVDLMKEIGRNDGTEITSPASISIALFMIYLGANGKTKQELSKIFGRGKFTLKTKGNIQQYFHILLENRNGRKSNNYILNIANRLYIRQEFSIKPNFSFLLQFYFSETLYKFNDEQIGQLTQEIDSWASKNTNNKITKFMVTAKVNSETKMLLLNAIYFKALWKKQFFSAKTLKQNFYISHNKQHSVSMMLLIAKLSYYEDFFVRVVKVPYICDEIEMIIILPRIPFDLQNVRKKMTGKDLDYYIKHSVPAKVMLTLPKFELEQEMNLEDTLRKLGITDIFSENANFKGISDDPISITNIIHKASFQVTENGVENMAISEFKSTEITCKNCITFTANQPFLFFIVQRSEIVLLTGQCGRNCNF</sequence>
<evidence type="ECO:0000313" key="7">
    <source>
        <dbReference type="WBParaSite" id="mrna-Wban_02811"/>
    </source>
</evidence>
<proteinExistence type="inferred from homology"/>
<evidence type="ECO:0000259" key="5">
    <source>
        <dbReference type="SMART" id="SM00093"/>
    </source>
</evidence>
<keyword evidence="3" id="KW-1133">Transmembrane helix</keyword>
<dbReference type="Gene3D" id="2.30.39.10">
    <property type="entry name" value="Alpha-1-antitrypsin, domain 1"/>
    <property type="match status" value="1"/>
</dbReference>
<dbReference type="PANTHER" id="PTHR11461">
    <property type="entry name" value="SERINE PROTEASE INHIBITOR, SERPIN"/>
    <property type="match status" value="1"/>
</dbReference>
<keyword evidence="3" id="KW-0472">Membrane</keyword>
<dbReference type="InterPro" id="IPR023796">
    <property type="entry name" value="Serpin_dom"/>
</dbReference>
<name>A0AAF5PMD2_WUCBA</name>
<dbReference type="InterPro" id="IPR042185">
    <property type="entry name" value="Serpin_sf_2"/>
</dbReference>
<reference evidence="6" key="1">
    <citation type="submission" date="2015-03" db="EMBL/GenBank/DDBJ databases">
        <title>Wuchereria bancrofti Genome Sequencing Papua New Guinea Strain.</title>
        <authorList>
            <person name="Small S.T."/>
            <person name="Serre D."/>
            <person name="Zimmerman P.A."/>
        </authorList>
    </citation>
    <scope>NUCLEOTIDE SEQUENCE [LARGE SCALE GENOMIC DNA]</scope>
    <source>
        <strain evidence="6">pt0022</strain>
    </source>
</reference>
<dbReference type="AlphaFoldDB" id="A0AAF5PMD2"/>